<dbReference type="SMART" id="SM00355">
    <property type="entry name" value="ZnF_C2H2"/>
    <property type="match status" value="3"/>
</dbReference>
<name>A0ABR2VMZ6_9FUNG</name>
<sequence length="246" mass="28094">MNPETSLASSPSSGEFDALIQEDFNDATAALSANSFDCLPLRSFDVSMMNHTATCFSTDHIDQTLPNLDTVYFESPDILQAREAELGFRYKDEGLNNFYSRRSSTNSSSSEVSSISSKSSKSISLEVDPSTEFKNSVNKDARKMEKLKCTYPECQKLFSRPYNLKSHMRIHTQERPFVCLTCGQTFSRQHDMKRHSRLHLGIKPFRCENCSRSFARQDALNRHLKANTRHRTHTNDMSKTYSKCSR</sequence>
<keyword evidence="8" id="KW-1185">Reference proteome</keyword>
<dbReference type="EMBL" id="JASJQH010009437">
    <property type="protein sequence ID" value="KAK9679578.1"/>
    <property type="molecule type" value="Genomic_DNA"/>
</dbReference>
<comment type="caution">
    <text evidence="7">The sequence shown here is derived from an EMBL/GenBank/DDBJ whole genome shotgun (WGS) entry which is preliminary data.</text>
</comment>
<feature type="domain" description="C2H2-type" evidence="6">
    <location>
        <begin position="177"/>
        <end position="204"/>
    </location>
</feature>
<feature type="domain" description="C2H2-type" evidence="6">
    <location>
        <begin position="147"/>
        <end position="176"/>
    </location>
</feature>
<proteinExistence type="predicted"/>
<dbReference type="InterPro" id="IPR013087">
    <property type="entry name" value="Znf_C2H2_type"/>
</dbReference>
<dbReference type="PANTHER" id="PTHR23235:SF120">
    <property type="entry name" value="KRUPPEL-LIKE FACTOR 15"/>
    <property type="match status" value="1"/>
</dbReference>
<dbReference type="Pfam" id="PF00096">
    <property type="entry name" value="zf-C2H2"/>
    <property type="match status" value="3"/>
</dbReference>
<organism evidence="7 8">
    <name type="scientific">Basidiobolus ranarum</name>
    <dbReference type="NCBI Taxonomy" id="34480"/>
    <lineage>
        <taxon>Eukaryota</taxon>
        <taxon>Fungi</taxon>
        <taxon>Fungi incertae sedis</taxon>
        <taxon>Zoopagomycota</taxon>
        <taxon>Entomophthoromycotina</taxon>
        <taxon>Basidiobolomycetes</taxon>
        <taxon>Basidiobolales</taxon>
        <taxon>Basidiobolaceae</taxon>
        <taxon>Basidiobolus</taxon>
    </lineage>
</organism>
<evidence type="ECO:0000256" key="3">
    <source>
        <dbReference type="ARBA" id="ARBA00022833"/>
    </source>
</evidence>
<reference evidence="7 8" key="1">
    <citation type="submission" date="2023-04" db="EMBL/GenBank/DDBJ databases">
        <title>Genome of Basidiobolus ranarum AG-B5.</title>
        <authorList>
            <person name="Stajich J.E."/>
            <person name="Carter-House D."/>
            <person name="Gryganskyi A."/>
        </authorList>
    </citation>
    <scope>NUCLEOTIDE SEQUENCE [LARGE SCALE GENOMIC DNA]</scope>
    <source>
        <strain evidence="7 8">AG-B5</strain>
    </source>
</reference>
<evidence type="ECO:0000256" key="1">
    <source>
        <dbReference type="ARBA" id="ARBA00022723"/>
    </source>
</evidence>
<keyword evidence="3" id="KW-0862">Zinc</keyword>
<feature type="compositionally biased region" description="Polar residues" evidence="5">
    <location>
        <begin position="235"/>
        <end position="246"/>
    </location>
</feature>
<evidence type="ECO:0000256" key="5">
    <source>
        <dbReference type="SAM" id="MobiDB-lite"/>
    </source>
</evidence>
<evidence type="ECO:0000313" key="7">
    <source>
        <dbReference type="EMBL" id="KAK9679578.1"/>
    </source>
</evidence>
<evidence type="ECO:0000313" key="8">
    <source>
        <dbReference type="Proteomes" id="UP001479436"/>
    </source>
</evidence>
<keyword evidence="1" id="KW-0479">Metal-binding</keyword>
<dbReference type="Gene3D" id="3.30.160.60">
    <property type="entry name" value="Classic Zinc Finger"/>
    <property type="match status" value="3"/>
</dbReference>
<evidence type="ECO:0000256" key="4">
    <source>
        <dbReference type="PROSITE-ProRule" id="PRU00042"/>
    </source>
</evidence>
<evidence type="ECO:0000256" key="2">
    <source>
        <dbReference type="ARBA" id="ARBA00022771"/>
    </source>
</evidence>
<feature type="region of interest" description="Disordered" evidence="5">
    <location>
        <begin position="226"/>
        <end position="246"/>
    </location>
</feature>
<dbReference type="PROSITE" id="PS50157">
    <property type="entry name" value="ZINC_FINGER_C2H2_2"/>
    <property type="match status" value="3"/>
</dbReference>
<dbReference type="InterPro" id="IPR036236">
    <property type="entry name" value="Znf_C2H2_sf"/>
</dbReference>
<dbReference type="Proteomes" id="UP001479436">
    <property type="component" value="Unassembled WGS sequence"/>
</dbReference>
<gene>
    <name evidence="7" type="ORF">K7432_016229</name>
</gene>
<accession>A0ABR2VMZ6</accession>
<dbReference type="SUPFAM" id="SSF57667">
    <property type="entry name" value="beta-beta-alpha zinc fingers"/>
    <property type="match status" value="2"/>
</dbReference>
<dbReference type="PROSITE" id="PS00028">
    <property type="entry name" value="ZINC_FINGER_C2H2_1"/>
    <property type="match status" value="2"/>
</dbReference>
<protein>
    <recommendedName>
        <fullName evidence="6">C2H2-type domain-containing protein</fullName>
    </recommendedName>
</protein>
<evidence type="ECO:0000259" key="6">
    <source>
        <dbReference type="PROSITE" id="PS50157"/>
    </source>
</evidence>
<keyword evidence="2 4" id="KW-0863">Zinc-finger</keyword>
<feature type="domain" description="C2H2-type" evidence="6">
    <location>
        <begin position="205"/>
        <end position="238"/>
    </location>
</feature>
<dbReference type="PANTHER" id="PTHR23235">
    <property type="entry name" value="KRUEPPEL-LIKE TRANSCRIPTION FACTOR"/>
    <property type="match status" value="1"/>
</dbReference>